<accession>A0A4Y6UY49</accession>
<reference evidence="1 2" key="1">
    <citation type="submission" date="2019-06" db="EMBL/GenBank/DDBJ databases">
        <title>Saccharibacillus brassicae sp. nov., an endophytic bacterium isolated from Chinese cabbage seeds (Brassica pekinensis).</title>
        <authorList>
            <person name="Jiang L."/>
            <person name="Lee J."/>
            <person name="Kim S.W."/>
        </authorList>
    </citation>
    <scope>NUCLEOTIDE SEQUENCE [LARGE SCALE GENOMIC DNA]</scope>
    <source>
        <strain evidence="2">KCTC 43072 / ATSA2</strain>
    </source>
</reference>
<keyword evidence="2" id="KW-1185">Reference proteome</keyword>
<name>A0A4Y6UY49_SACBS</name>
<dbReference type="RefSeq" id="WP_141447993.1">
    <property type="nucleotide sequence ID" value="NZ_CP041217.1"/>
</dbReference>
<proteinExistence type="predicted"/>
<sequence length="149" mass="17066">MEKVADVIVVGTPLLPFEEREHKATYYDDNVIQDFYTLTDFKVEQVIKDPDQAVQDGKIKFVEPISIIISKDGEKIIRSIADYQDVQEGEKYLVFLKDNTLGQYGVINMKNGTFDLNENVENSFNALEIEGDPVHEKMKQEALAKYDLD</sequence>
<dbReference type="KEGG" id="saca:FFV09_11725"/>
<dbReference type="OrthoDB" id="2612080at2"/>
<dbReference type="AlphaFoldDB" id="A0A4Y6UY49"/>
<protein>
    <submittedName>
        <fullName evidence="1">Uncharacterized protein</fullName>
    </submittedName>
</protein>
<organism evidence="1 2">
    <name type="scientific">Saccharibacillus brassicae</name>
    <dbReference type="NCBI Taxonomy" id="2583377"/>
    <lineage>
        <taxon>Bacteria</taxon>
        <taxon>Bacillati</taxon>
        <taxon>Bacillota</taxon>
        <taxon>Bacilli</taxon>
        <taxon>Bacillales</taxon>
        <taxon>Paenibacillaceae</taxon>
        <taxon>Saccharibacillus</taxon>
    </lineage>
</organism>
<dbReference type="EMBL" id="CP041217">
    <property type="protein sequence ID" value="QDH21448.1"/>
    <property type="molecule type" value="Genomic_DNA"/>
</dbReference>
<dbReference type="Proteomes" id="UP000316968">
    <property type="component" value="Chromosome"/>
</dbReference>
<gene>
    <name evidence="1" type="ORF">FFV09_11725</name>
</gene>
<evidence type="ECO:0000313" key="2">
    <source>
        <dbReference type="Proteomes" id="UP000316968"/>
    </source>
</evidence>
<evidence type="ECO:0000313" key="1">
    <source>
        <dbReference type="EMBL" id="QDH21448.1"/>
    </source>
</evidence>